<feature type="compositionally biased region" description="Basic and acidic residues" evidence="2">
    <location>
        <begin position="1238"/>
        <end position="1251"/>
    </location>
</feature>
<feature type="compositionally biased region" description="Polar residues" evidence="2">
    <location>
        <begin position="42"/>
        <end position="66"/>
    </location>
</feature>
<dbReference type="KEGG" id="hazt:108671677"/>
<feature type="compositionally biased region" description="Basic and acidic residues" evidence="2">
    <location>
        <begin position="1474"/>
        <end position="1483"/>
    </location>
</feature>
<evidence type="ECO:0000313" key="4">
    <source>
        <dbReference type="RefSeq" id="XP_018014736.2"/>
    </source>
</evidence>
<feature type="compositionally biased region" description="Basic and acidic residues" evidence="2">
    <location>
        <begin position="2382"/>
        <end position="2488"/>
    </location>
</feature>
<feature type="compositionally biased region" description="Polar residues" evidence="2">
    <location>
        <begin position="1436"/>
        <end position="1449"/>
    </location>
</feature>
<feature type="region of interest" description="Disordered" evidence="2">
    <location>
        <begin position="370"/>
        <end position="398"/>
    </location>
</feature>
<organism evidence="3 4">
    <name type="scientific">Hyalella azteca</name>
    <name type="common">Amphipod</name>
    <dbReference type="NCBI Taxonomy" id="294128"/>
    <lineage>
        <taxon>Eukaryota</taxon>
        <taxon>Metazoa</taxon>
        <taxon>Ecdysozoa</taxon>
        <taxon>Arthropoda</taxon>
        <taxon>Crustacea</taxon>
        <taxon>Multicrustacea</taxon>
        <taxon>Malacostraca</taxon>
        <taxon>Eumalacostraca</taxon>
        <taxon>Peracarida</taxon>
        <taxon>Amphipoda</taxon>
        <taxon>Senticaudata</taxon>
        <taxon>Talitrida</taxon>
        <taxon>Talitroidea</taxon>
        <taxon>Hyalellidae</taxon>
        <taxon>Hyalella</taxon>
    </lineage>
</organism>
<feature type="compositionally biased region" description="Polar residues" evidence="2">
    <location>
        <begin position="517"/>
        <end position="528"/>
    </location>
</feature>
<gene>
    <name evidence="4" type="primary">LOC108671677</name>
</gene>
<feature type="compositionally biased region" description="Low complexity" evidence="2">
    <location>
        <begin position="2596"/>
        <end position="2606"/>
    </location>
</feature>
<feature type="compositionally biased region" description="Basic and acidic residues" evidence="2">
    <location>
        <begin position="2500"/>
        <end position="2540"/>
    </location>
</feature>
<keyword evidence="1" id="KW-0175">Coiled coil</keyword>
<feature type="region of interest" description="Disordered" evidence="2">
    <location>
        <begin position="1238"/>
        <end position="1263"/>
    </location>
</feature>
<evidence type="ECO:0000256" key="1">
    <source>
        <dbReference type="SAM" id="Coils"/>
    </source>
</evidence>
<feature type="region of interest" description="Disordered" evidence="2">
    <location>
        <begin position="140"/>
        <end position="211"/>
    </location>
</feature>
<reference evidence="4" key="1">
    <citation type="submission" date="2025-08" db="UniProtKB">
        <authorList>
            <consortium name="RefSeq"/>
        </authorList>
    </citation>
    <scope>IDENTIFICATION</scope>
</reference>
<feature type="compositionally biased region" description="Polar residues" evidence="2">
    <location>
        <begin position="2647"/>
        <end position="2697"/>
    </location>
</feature>
<feature type="region of interest" description="Disordered" evidence="2">
    <location>
        <begin position="1436"/>
        <end position="1489"/>
    </location>
</feature>
<feature type="region of interest" description="Disordered" evidence="2">
    <location>
        <begin position="1328"/>
        <end position="1405"/>
    </location>
</feature>
<evidence type="ECO:0000256" key="2">
    <source>
        <dbReference type="SAM" id="MobiDB-lite"/>
    </source>
</evidence>
<feature type="region of interest" description="Disordered" evidence="2">
    <location>
        <begin position="2191"/>
        <end position="2221"/>
    </location>
</feature>
<feature type="region of interest" description="Disordered" evidence="2">
    <location>
        <begin position="2813"/>
        <end position="2879"/>
    </location>
</feature>
<feature type="compositionally biased region" description="Basic residues" evidence="2">
    <location>
        <begin position="2203"/>
        <end position="2216"/>
    </location>
</feature>
<sequence length="2972" mass="336647">MAASTRTCWSEEKLLTYLQGSSLQPHFIKPSSRVDLGSNFGNVKNSTPLQRTTNFPSTRASINRPSFNKPEAQSAPTFAAEHQNCPEHREINQNFWTNQRQNQQSWQDPGIKKWNWETEQPNQKNLKNQRNQINFGIQQQNQKNNWDLQREKQRNSQNQGQRKLEDFFSLNRNEIESESLVPKENQTSSPRSIISDYGLNSRDNPSSTSSYYSTGYPSAINNSGFPNIKSPRESLISSFTNSSDLKNSSSSFKVGRNLSNLFPGRNDLDGKLSPVEKSNYSNSSGSSPRGRYSISHGNLYEYNKPRNKSTAETVFPEPVDAKTTAGVDTSSIWARKPNGETKIHDILKLFGETSAGRLSRSLQDFQKRSFNSNKPSEFHTQNTHSGSPEESSQNSTLINPRVRSRIQKFEAFDNFRGPKFELASTKIDKSRHFPTNPVQKFFERKLSITNINEFKQEGPLFDSVTESRSRSTPVINNPLGPKTRSKIRTQYLSQFNDTQNISSFDESVGSPSDFLTPRSQVSSTVSENQRVRSSDPAIFNTSDNFLHRRSVLKQNISEEHSSEKSKVEKFSSSDSTEFIISDRESLTDTGEINLKTVIRITKKRSKSSPEVQNHNSQSPELLRKLKHRHSLRKIQSSEPERHQDPFVDGRIRVTIGTRPPPVADAQTTSPSRMYVKQSDALNRATRASAFNVRETIEKRAIEQERRERKAIRKQIKEQLRSASENRERLSSIESEESSVYVSCSSVRSKSLSSLDQDLDENRCESPLVKVQSNPTLEKEKQKISDYLFCSNLTDISPCLSSRLVANAMSPACLSPAPSDSTTRSRKDKFLCLRNKSEVNEYVGQELPRNPSGLTSEYRLRSFEGGSSADSESKSGYRARSLEGGSLTDSETKSELRARSLEGGFLTDSEKWHLKQNDKSSHFLKLKRDCKRTIPKIAGIEEGSDRSSISFFKDRRSLRTNQLMIDDYSDKESSVAVSEPEWIQRARKKLESLNLPLCSTTEVGSVSSHLTESSSAWSRGGLDALEDLRQETSRISVALAEEAQARVQADLRSISQQANMLEQGKTTTGKQQLALPAPKQLEQTNRVSFANEIEFRNDGSKDMITGEHKDEEKSNMWSHSQIPQAQKEEVRFGDLKRDWGGIQSVSKTTSSGKPKEMRFGEVQVTDVPNRRKSDQGNASNRISDERVYNPVQFQTGTERVRHEESKSFGRNASNEMTAKNHYSTSGLPVTHFGDSPYDKISSKCKNEPKSSSKFESISGPDPTTMSAEQLNQNVEEYDFPIPTGTENTEELMRFLEESIKKAEIVPEFISSDNVSPKLRPKSILKRRSSENLTSEALKEEERAKWQRRKSSPAGWNVSDDEESYRCPSPTRVNFQVGTKDTDDDLKTPREEDKSTRSPRVKEKRQTFLMGGEDLAESLEKQEHLPVLTDGNLQSAATESFPSTPLNGHNQVSDRETHVKKAPIPLPRTSLHKSPTKLDKEKQDLDFSQTQTQIRTKPEAMPKLEPILSPRFVSKISAELDIKPAPRKVFTFKAKPIEDEIDSDSSNDEMRNSKYKISPVERRVLKPKSVFSSQFKPADEDRKARIEIIRRQLTENLVGKSSVSSQNDGKIEYHKQGMAKVEPVHYSGGDNLMEKLEGDESAEKIEQESNDLDLHREKSLSLENRKTSEGLQVNGFTSKEFLQTRRSLRDSYRHVKEEEKSYSSGKQALIKLFDLPDGNSTSSSNKRGETTRKERTVYYKEEPNLSLREWERVQRKNLEEEERNRLNKSLSAKPVASMIKDIVKFNAEGLKSIFMSRKTDIMGTVDAADDIVFTKIPFGSKIDFDSDAMKSPNMVKNMQPKEGEIPIAKDSISSNVHLSKNILTVNESERISPQNPVIVKTSTDRFEHELLFKEHGFIKPNTGRHISVERSKDIARLKVSPRQRNRSPRWITPNDSTDITDQKFQVTSSPLKKSPTIAVSGVDSYADYYRSQKYSGIRRSLRETTPEKPDSSIMNSSSATSLVELERKQRFEAASAVFKKDKFHKSSGWNEEKIPLYTSSWKFLSPAKFGNEIEGDYYKELPSYADRRTPPVRLTQIIGETPSQSTSCHTTPLVSPRSCPNQLVHADKNIEKKNQVGEVIPAPPPRKSRLGFKDDNWISSSHIKNSSNDETVKEPRSITSSQDDLPPVAPKRKSFHFGMEKEVDVEGNNDAAEVTQNSGKETKPARRGHNLLRHRSYSHARESTQLGRNLSGDLEAGNAYSVVGKSSTKREPDYTHIVPLASSGIMIPKPDRSRPAHRSRDIKVGEYRHISADRLTGKTLNRSRDADGYGRTKETERRVKVTTYKWGEKLVKESTEKFRSPTSRDLLDLQDKYPSQASRDREATSYLFGRTRIDNLDGHRRSMRRRDYDTRRAELQKRSRSEGRAKWTEKRSGEIDGRLRHKRREADKDPQELEERSRHDRKGAVRDPNELEGRLRHNRKDTETKNCRKEYDTRGLDETDREQRQVDKLKKCGKISDNPEYLNHRLTDQSKNTKFDKKTETKSQSREKVERADAKERQETNRKSQLVSSRAKSKEKNDIEKKTSAAIHETEVYSGKQRRKHVKPVSAEGFVQPRVWGSSKPNPSNSNPTHAHQRRVIQPTKTIDSSLKDENRKVAQNRLSKKVQPTRPVRNSSPTRPVRNSSPTRQFRNSSPTRPVRNSSPTRPVRNSSPTRPVRNSSPTHPPSPKIHHVANKFKIENEFHSNSAEIQQDIPNQYDGNDLNFGGEDKVKIGEEFNSNKNGGEVNAISTNGGSCQVANSNVGTDKFGCQTDDGNIKVRSKPLKKREMALKREMAKFKGNQDVHSEIRSENGDSKMKPKCPEAEFSSNPDEYPNSGTSTNHVDIEGTDGHSPAETSKDWKLFPNGNMKVKEPAIPVETNIQPGSDYSGNRKPAETIVETPQIMTENSVAAGPVETSAEIPTESSIAAYPVEEVLHIHEVDETNQYSSNYPATNQST</sequence>
<feature type="compositionally biased region" description="Basic and acidic residues" evidence="2">
    <location>
        <begin position="2813"/>
        <end position="2838"/>
    </location>
</feature>
<evidence type="ECO:0000313" key="3">
    <source>
        <dbReference type="Proteomes" id="UP000694843"/>
    </source>
</evidence>
<feature type="region of interest" description="Disordered" evidence="2">
    <location>
        <begin position="505"/>
        <end position="529"/>
    </location>
</feature>
<protein>
    <submittedName>
        <fullName evidence="4">Uncharacterized protein LOC108671677</fullName>
    </submittedName>
</protein>
<feature type="compositionally biased region" description="Polar residues" evidence="2">
    <location>
        <begin position="1142"/>
        <end position="1151"/>
    </location>
</feature>
<feature type="region of interest" description="Disordered" evidence="2">
    <location>
        <begin position="603"/>
        <end position="622"/>
    </location>
</feature>
<accession>A0A8B7NNJ0</accession>
<dbReference type="RefSeq" id="XP_018014736.2">
    <property type="nucleotide sequence ID" value="XM_018159247.2"/>
</dbReference>
<feature type="coiled-coil region" evidence="1">
    <location>
        <begin position="701"/>
        <end position="732"/>
    </location>
</feature>
<feature type="region of interest" description="Disordered" evidence="2">
    <location>
        <begin position="1711"/>
        <end position="1732"/>
    </location>
</feature>
<proteinExistence type="predicted"/>
<name>A0A8B7NNJ0_HYAAZ</name>
<feature type="region of interest" description="Disordered" evidence="2">
    <location>
        <begin position="863"/>
        <end position="893"/>
    </location>
</feature>
<keyword evidence="3" id="KW-1185">Reference proteome</keyword>
<feature type="compositionally biased region" description="Low complexity" evidence="2">
    <location>
        <begin position="278"/>
        <end position="292"/>
    </location>
</feature>
<feature type="region of interest" description="Disordered" evidence="2">
    <location>
        <begin position="42"/>
        <end position="72"/>
    </location>
</feature>
<feature type="region of interest" description="Disordered" evidence="2">
    <location>
        <begin position="463"/>
        <end position="483"/>
    </location>
</feature>
<feature type="compositionally biased region" description="Polar residues" evidence="2">
    <location>
        <begin position="2135"/>
        <end position="2147"/>
    </location>
</feature>
<feature type="compositionally biased region" description="Polar residues" evidence="2">
    <location>
        <begin position="2841"/>
        <end position="2857"/>
    </location>
</feature>
<dbReference type="OrthoDB" id="6369290at2759"/>
<feature type="region of interest" description="Disordered" evidence="2">
    <location>
        <begin position="1140"/>
        <end position="1185"/>
    </location>
</feature>
<feature type="region of interest" description="Disordered" evidence="2">
    <location>
        <begin position="263"/>
        <end position="292"/>
    </location>
</feature>
<feature type="region of interest" description="Disordered" evidence="2">
    <location>
        <begin position="654"/>
        <end position="674"/>
    </location>
</feature>
<feature type="compositionally biased region" description="Polar residues" evidence="2">
    <location>
        <begin position="1252"/>
        <end position="1263"/>
    </location>
</feature>
<dbReference type="GeneID" id="108671677"/>
<feature type="compositionally biased region" description="Polar residues" evidence="2">
    <location>
        <begin position="608"/>
        <end position="619"/>
    </location>
</feature>
<feature type="region of interest" description="Disordered" evidence="2">
    <location>
        <begin position="2382"/>
        <end position="2705"/>
    </location>
</feature>
<feature type="compositionally biased region" description="Basic and acidic residues" evidence="2">
    <location>
        <begin position="2550"/>
        <end position="2569"/>
    </location>
</feature>
<dbReference type="Proteomes" id="UP000694843">
    <property type="component" value="Unplaced"/>
</dbReference>
<feature type="compositionally biased region" description="Basic and acidic residues" evidence="2">
    <location>
        <begin position="1383"/>
        <end position="1404"/>
    </location>
</feature>
<feature type="compositionally biased region" description="Polar residues" evidence="2">
    <location>
        <begin position="464"/>
        <end position="475"/>
    </location>
</feature>
<feature type="region of interest" description="Disordered" evidence="2">
    <location>
        <begin position="2114"/>
        <end position="2168"/>
    </location>
</feature>